<dbReference type="EMBL" id="JACEIK010045914">
    <property type="protein sequence ID" value="MCE5167052.1"/>
    <property type="molecule type" value="Genomic_DNA"/>
</dbReference>
<proteinExistence type="predicted"/>
<comment type="caution">
    <text evidence="1">The sequence shown here is derived from an EMBL/GenBank/DDBJ whole genome shotgun (WGS) entry which is preliminary data.</text>
</comment>
<evidence type="ECO:0000313" key="2">
    <source>
        <dbReference type="Proteomes" id="UP000823775"/>
    </source>
</evidence>
<reference evidence="1 2" key="1">
    <citation type="journal article" date="2021" name="BMC Genomics">
        <title>Datura genome reveals duplications of psychoactive alkaloid biosynthetic genes and high mutation rate following tissue culture.</title>
        <authorList>
            <person name="Rajewski A."/>
            <person name="Carter-House D."/>
            <person name="Stajich J."/>
            <person name="Litt A."/>
        </authorList>
    </citation>
    <scope>NUCLEOTIDE SEQUENCE [LARGE SCALE GENOMIC DNA]</scope>
    <source>
        <strain evidence="1">AR-01</strain>
    </source>
</reference>
<protein>
    <submittedName>
        <fullName evidence="1">Uncharacterized protein</fullName>
    </submittedName>
</protein>
<dbReference type="Proteomes" id="UP000823775">
    <property type="component" value="Unassembled WGS sequence"/>
</dbReference>
<feature type="non-terminal residue" evidence="1">
    <location>
        <position position="1"/>
    </location>
</feature>
<keyword evidence="2" id="KW-1185">Reference proteome</keyword>
<organism evidence="1 2">
    <name type="scientific">Datura stramonium</name>
    <name type="common">Jimsonweed</name>
    <name type="synonym">Common thornapple</name>
    <dbReference type="NCBI Taxonomy" id="4076"/>
    <lineage>
        <taxon>Eukaryota</taxon>
        <taxon>Viridiplantae</taxon>
        <taxon>Streptophyta</taxon>
        <taxon>Embryophyta</taxon>
        <taxon>Tracheophyta</taxon>
        <taxon>Spermatophyta</taxon>
        <taxon>Magnoliopsida</taxon>
        <taxon>eudicotyledons</taxon>
        <taxon>Gunneridae</taxon>
        <taxon>Pentapetalae</taxon>
        <taxon>asterids</taxon>
        <taxon>lamiids</taxon>
        <taxon>Solanales</taxon>
        <taxon>Solanaceae</taxon>
        <taxon>Solanoideae</taxon>
        <taxon>Datureae</taxon>
        <taxon>Datura</taxon>
    </lineage>
</organism>
<sequence length="65" mass="7672">DDNASGIDSLGISKANLTIIFLILERQQKAIMELRRKKEHNRSWNHRKRTYKIMAIGWTMMAQRS</sequence>
<gene>
    <name evidence="1" type="ORF">HAX54_035252</name>
</gene>
<accession>A0ABS8Y7P3</accession>
<name>A0ABS8Y7P3_DATST</name>
<evidence type="ECO:0000313" key="1">
    <source>
        <dbReference type="EMBL" id="MCE5167052.1"/>
    </source>
</evidence>